<proteinExistence type="predicted"/>
<sequence>MKYATQRGSSKGKLTFTYLHLDFQMLFELL</sequence>
<protein>
    <submittedName>
        <fullName evidence="1">Uncharacterized protein</fullName>
    </submittedName>
</protein>
<evidence type="ECO:0000313" key="1">
    <source>
        <dbReference type="EMBL" id="CAH1987139.1"/>
    </source>
</evidence>
<organism evidence="1 2">
    <name type="scientific">Acanthoscelides obtectus</name>
    <name type="common">Bean weevil</name>
    <name type="synonym">Bruchus obtectus</name>
    <dbReference type="NCBI Taxonomy" id="200917"/>
    <lineage>
        <taxon>Eukaryota</taxon>
        <taxon>Metazoa</taxon>
        <taxon>Ecdysozoa</taxon>
        <taxon>Arthropoda</taxon>
        <taxon>Hexapoda</taxon>
        <taxon>Insecta</taxon>
        <taxon>Pterygota</taxon>
        <taxon>Neoptera</taxon>
        <taxon>Endopterygota</taxon>
        <taxon>Coleoptera</taxon>
        <taxon>Polyphaga</taxon>
        <taxon>Cucujiformia</taxon>
        <taxon>Chrysomeloidea</taxon>
        <taxon>Chrysomelidae</taxon>
        <taxon>Bruchinae</taxon>
        <taxon>Bruchini</taxon>
        <taxon>Acanthoscelides</taxon>
    </lineage>
</organism>
<accession>A0A9P0PIL0</accession>
<dbReference type="AlphaFoldDB" id="A0A9P0PIL0"/>
<evidence type="ECO:0000313" key="2">
    <source>
        <dbReference type="Proteomes" id="UP001152888"/>
    </source>
</evidence>
<dbReference type="Proteomes" id="UP001152888">
    <property type="component" value="Unassembled WGS sequence"/>
</dbReference>
<dbReference type="EMBL" id="CAKOFQ010007011">
    <property type="protein sequence ID" value="CAH1987139.1"/>
    <property type="molecule type" value="Genomic_DNA"/>
</dbReference>
<reference evidence="1" key="1">
    <citation type="submission" date="2022-03" db="EMBL/GenBank/DDBJ databases">
        <authorList>
            <person name="Sayadi A."/>
        </authorList>
    </citation>
    <scope>NUCLEOTIDE SEQUENCE</scope>
</reference>
<comment type="caution">
    <text evidence="1">The sequence shown here is derived from an EMBL/GenBank/DDBJ whole genome shotgun (WGS) entry which is preliminary data.</text>
</comment>
<gene>
    <name evidence="1" type="ORF">ACAOBT_LOCUS17688</name>
</gene>
<name>A0A9P0PIL0_ACAOB</name>
<keyword evidence="2" id="KW-1185">Reference proteome</keyword>